<dbReference type="PANTHER" id="PTHR23310:SF62">
    <property type="entry name" value="ACYL-COA BINDING PROTEIN 1, ISOFORM A"/>
    <property type="match status" value="1"/>
</dbReference>
<dbReference type="Proteomes" id="UP000275652">
    <property type="component" value="Unassembled WGS sequence"/>
</dbReference>
<dbReference type="PANTHER" id="PTHR23310">
    <property type="entry name" value="ACYL-COA-BINDING PROTEIN, ACBP"/>
    <property type="match status" value="1"/>
</dbReference>
<dbReference type="InterPro" id="IPR014352">
    <property type="entry name" value="FERM/acyl-CoA-bd_prot_sf"/>
</dbReference>
<dbReference type="PROSITE" id="PS00880">
    <property type="entry name" value="ACB_1"/>
    <property type="match status" value="1"/>
</dbReference>
<feature type="compositionally biased region" description="Polar residues" evidence="3">
    <location>
        <begin position="24"/>
        <end position="33"/>
    </location>
</feature>
<comment type="caution">
    <text evidence="5">The sequence shown here is derived from an EMBL/GenBank/DDBJ whole genome shotgun (WGS) entry which is preliminary data.</text>
</comment>
<dbReference type="AlphaFoldDB" id="A0A9X8DN95"/>
<dbReference type="InterPro" id="IPR022408">
    <property type="entry name" value="Acyl-CoA-binding_prot_CS"/>
</dbReference>
<protein>
    <recommendedName>
        <fullName evidence="4">ACB domain-containing protein</fullName>
    </recommendedName>
</protein>
<comment type="similarity">
    <text evidence="1">Belongs to the ACBP family.</text>
</comment>
<dbReference type="PRINTS" id="PR00689">
    <property type="entry name" value="ACOABINDINGP"/>
</dbReference>
<organism evidence="5 6">
    <name type="scientific">Aphanomyces astaci</name>
    <name type="common">Crayfish plague agent</name>
    <dbReference type="NCBI Taxonomy" id="112090"/>
    <lineage>
        <taxon>Eukaryota</taxon>
        <taxon>Sar</taxon>
        <taxon>Stramenopiles</taxon>
        <taxon>Oomycota</taxon>
        <taxon>Saprolegniomycetes</taxon>
        <taxon>Saprolegniales</taxon>
        <taxon>Verrucalvaceae</taxon>
        <taxon>Aphanomyces</taxon>
    </lineage>
</organism>
<dbReference type="GO" id="GO:0006631">
    <property type="term" value="P:fatty acid metabolic process"/>
    <property type="evidence" value="ECO:0007669"/>
    <property type="project" value="TreeGrafter"/>
</dbReference>
<accession>A0A9X8DN95</accession>
<feature type="compositionally biased region" description="Basic and acidic residues" evidence="3">
    <location>
        <begin position="53"/>
        <end position="63"/>
    </location>
</feature>
<dbReference type="InterPro" id="IPR000582">
    <property type="entry name" value="Acyl-CoA-binding_protein"/>
</dbReference>
<dbReference type="PROSITE" id="PS51228">
    <property type="entry name" value="ACB_2"/>
    <property type="match status" value="1"/>
</dbReference>
<gene>
    <name evidence="5" type="ORF">DYB28_013751</name>
</gene>
<evidence type="ECO:0000256" key="2">
    <source>
        <dbReference type="ARBA" id="ARBA00023121"/>
    </source>
</evidence>
<sequence length="515" mass="56211">NWVAAQKMCEQHAPELLPRLERAQQASAFGSPSDSKKEDKAGPSAAGNSNSNIHREDDSKDAKGSSSSTIITDAKAKESGALSEAKESGNALEVWMQRGEWDKVLTSAAKHGPKSLAKYLVVRCSRLVEHDDADAAVNTINQYGIPLEADALEMVQVVVKKSLGCAVAVESTPEHAAAVATIVKCLRKLIKELKAAKDMGTVAKMEQFLLIAHYCSFKYAAQAAGLPDIACKISMSLLRFIGTLPADKMFYLAGAACREKKWLSPAFVFFNRYLDLTEAIDDGTTNNLDNSDFLGTDIPSPRDFNVPEDQYLPDDSAREEIRDWVLTISMDQQVQEKLPEKPCPNCQASIYEGNLQCAECKTKFESCIITGFPVGAKTTVHCTNCKVIADRESWNKWIKQFGSCGWVPTKGVDVVSLESTSICSSPIMAATTFEEAVAAIKDWNPATQPTNDEKLAIYALYKQATVGDATGDRPGIFNLTARYKFDAWAAKKGLSQDDAKAAYVVEVNRQLAAYN</sequence>
<reference evidence="5 6" key="1">
    <citation type="journal article" date="2018" name="J. Invertebr. Pathol.">
        <title>New genotyping method for the causative agent of crayfish plague (Aphanomyces astaci) based on whole genome data.</title>
        <authorList>
            <person name="Minardi D."/>
            <person name="Studholme D.J."/>
            <person name="van der Giezen M."/>
            <person name="Pretto T."/>
            <person name="Oidtmann B."/>
        </authorList>
    </citation>
    <scope>NUCLEOTIDE SEQUENCE [LARGE SCALE GENOMIC DNA]</scope>
    <source>
        <strain evidence="5 6">KB13</strain>
    </source>
</reference>
<evidence type="ECO:0000259" key="4">
    <source>
        <dbReference type="PROSITE" id="PS51228"/>
    </source>
</evidence>
<proteinExistence type="inferred from homology"/>
<dbReference type="Gene3D" id="1.20.80.10">
    <property type="match status" value="1"/>
</dbReference>
<evidence type="ECO:0000313" key="5">
    <source>
        <dbReference type="EMBL" id="RLO00556.1"/>
    </source>
</evidence>
<name>A0A9X8DN95_APHAT</name>
<feature type="region of interest" description="Disordered" evidence="3">
    <location>
        <begin position="15"/>
        <end position="84"/>
    </location>
</feature>
<dbReference type="EMBL" id="QUTI01039833">
    <property type="protein sequence ID" value="RLO00556.1"/>
    <property type="molecule type" value="Genomic_DNA"/>
</dbReference>
<evidence type="ECO:0000256" key="1">
    <source>
        <dbReference type="ARBA" id="ARBA00005567"/>
    </source>
</evidence>
<keyword evidence="2" id="KW-0446">Lipid-binding</keyword>
<evidence type="ECO:0000256" key="3">
    <source>
        <dbReference type="SAM" id="MobiDB-lite"/>
    </source>
</evidence>
<dbReference type="GO" id="GO:0000062">
    <property type="term" value="F:fatty-acyl-CoA binding"/>
    <property type="evidence" value="ECO:0007669"/>
    <property type="project" value="InterPro"/>
</dbReference>
<dbReference type="Pfam" id="PF00887">
    <property type="entry name" value="ACBP"/>
    <property type="match status" value="1"/>
</dbReference>
<dbReference type="InterPro" id="IPR035984">
    <property type="entry name" value="Acyl-CoA-binding_sf"/>
</dbReference>
<feature type="domain" description="ACB" evidence="4">
    <location>
        <begin position="429"/>
        <end position="515"/>
    </location>
</feature>
<feature type="non-terminal residue" evidence="5">
    <location>
        <position position="1"/>
    </location>
</feature>
<dbReference type="SUPFAM" id="SSF47027">
    <property type="entry name" value="Acyl-CoA binding protein"/>
    <property type="match status" value="1"/>
</dbReference>
<evidence type="ECO:0000313" key="6">
    <source>
        <dbReference type="Proteomes" id="UP000275652"/>
    </source>
</evidence>